<evidence type="ECO:0008006" key="4">
    <source>
        <dbReference type="Google" id="ProtNLM"/>
    </source>
</evidence>
<keyword evidence="3" id="KW-1185">Reference proteome</keyword>
<accession>A0A941DYA5</accession>
<feature type="transmembrane region" description="Helical" evidence="1">
    <location>
        <begin position="46"/>
        <end position="64"/>
    </location>
</feature>
<proteinExistence type="predicted"/>
<feature type="transmembrane region" description="Helical" evidence="1">
    <location>
        <begin position="20"/>
        <end position="40"/>
    </location>
</feature>
<keyword evidence="1" id="KW-0472">Membrane</keyword>
<dbReference type="EMBL" id="JAGSOT010000050">
    <property type="protein sequence ID" value="MBR7797324.1"/>
    <property type="molecule type" value="Genomic_DNA"/>
</dbReference>
<reference evidence="2" key="1">
    <citation type="submission" date="2021-04" db="EMBL/GenBank/DDBJ databases">
        <title>Isolation and polyphasic classification of algal microorganism.</title>
        <authorList>
            <person name="Wang S."/>
        </authorList>
    </citation>
    <scope>NUCLEOTIDE SEQUENCE</scope>
    <source>
        <strain evidence="2">720a</strain>
    </source>
</reference>
<dbReference type="InterPro" id="IPR025418">
    <property type="entry name" value="YrhC-like"/>
</dbReference>
<name>A0A941DYA5_9BACI</name>
<dbReference type="Pfam" id="PF14143">
    <property type="entry name" value="YrhC"/>
    <property type="match status" value="1"/>
</dbReference>
<protein>
    <recommendedName>
        <fullName evidence="4">YrhC-like protein</fullName>
    </recommendedName>
</protein>
<keyword evidence="1" id="KW-1133">Transmembrane helix</keyword>
<dbReference type="AlphaFoldDB" id="A0A941DYA5"/>
<comment type="caution">
    <text evidence="2">The sequence shown here is derived from an EMBL/GenBank/DDBJ whole genome shotgun (WGS) entry which is preliminary data.</text>
</comment>
<sequence>MVNEKVKELESKLKDFQRFIGTLLILSSYLYLGAIINTFMRPSTDGKILMLLAFVTVLSGILLATKQRKIKIELEKER</sequence>
<dbReference type="Proteomes" id="UP000675284">
    <property type="component" value="Unassembled WGS sequence"/>
</dbReference>
<evidence type="ECO:0000256" key="1">
    <source>
        <dbReference type="SAM" id="Phobius"/>
    </source>
</evidence>
<evidence type="ECO:0000313" key="2">
    <source>
        <dbReference type="EMBL" id="MBR7797324.1"/>
    </source>
</evidence>
<dbReference type="RefSeq" id="WP_034678980.1">
    <property type="nucleotide sequence ID" value="NZ_BAAACY010000085.1"/>
</dbReference>
<gene>
    <name evidence="2" type="ORF">KCX74_14905</name>
</gene>
<keyword evidence="1" id="KW-0812">Transmembrane</keyword>
<organism evidence="2 3">
    <name type="scientific">Virgibacillus salarius</name>
    <dbReference type="NCBI Taxonomy" id="447199"/>
    <lineage>
        <taxon>Bacteria</taxon>
        <taxon>Bacillati</taxon>
        <taxon>Bacillota</taxon>
        <taxon>Bacilli</taxon>
        <taxon>Bacillales</taxon>
        <taxon>Bacillaceae</taxon>
        <taxon>Virgibacillus</taxon>
    </lineage>
</organism>
<evidence type="ECO:0000313" key="3">
    <source>
        <dbReference type="Proteomes" id="UP000675284"/>
    </source>
</evidence>